<dbReference type="InterPro" id="IPR022919">
    <property type="entry name" value="Pept_M48_protease_HtpX"/>
</dbReference>
<keyword evidence="15" id="KW-1185">Reference proteome</keyword>
<evidence type="ECO:0000259" key="13">
    <source>
        <dbReference type="Pfam" id="PF01435"/>
    </source>
</evidence>
<feature type="transmembrane region" description="Helical" evidence="12">
    <location>
        <begin position="164"/>
        <end position="184"/>
    </location>
</feature>
<dbReference type="CDD" id="cd07335">
    <property type="entry name" value="M48B_HtpX_like"/>
    <property type="match status" value="1"/>
</dbReference>
<keyword evidence="4 12" id="KW-0645">Protease</keyword>
<dbReference type="EC" id="3.4.24.-" evidence="12"/>
<gene>
    <name evidence="12" type="primary">htpX</name>
    <name evidence="14" type="ORF">DCC88_06170</name>
</gene>
<sequence length="300" mass="32901">MMAKRIFLFLLVNILVMVTITVVTSLLGVNHYMTARGINYQSLLFFCLIWGFGGAFISLAISRWIAKFTMGIKPINPQSCTAQERELYNRVANLAQKAGLPKTPEVGIYQSPDLNAFATGPSKSRSLVAVSSGLLDRMDKHEVEGVLAHEIAHIANGDMVTMTLVQGVVNAFVMFFARIVAYAATQFVKEDIRPFVNMAVVIVLEILFSILGMIAIAWFSRKREFRADQGGAQLAGKSSMVAALAALQRVYATPIAEQDSAPQSIAAFKISNKAGFLSLFSTHPPLEQRIQALKQNTQIL</sequence>
<dbReference type="GO" id="GO:0004222">
    <property type="term" value="F:metalloendopeptidase activity"/>
    <property type="evidence" value="ECO:0007669"/>
    <property type="project" value="UniProtKB-UniRule"/>
</dbReference>
<evidence type="ECO:0000256" key="9">
    <source>
        <dbReference type="ARBA" id="ARBA00022989"/>
    </source>
</evidence>
<proteinExistence type="inferred from homology"/>
<evidence type="ECO:0000256" key="5">
    <source>
        <dbReference type="ARBA" id="ARBA00022692"/>
    </source>
</evidence>
<dbReference type="EMBL" id="QOVW01000064">
    <property type="protein sequence ID" value="RDB36259.1"/>
    <property type="molecule type" value="Genomic_DNA"/>
</dbReference>
<dbReference type="GO" id="GO:0006508">
    <property type="term" value="P:proteolysis"/>
    <property type="evidence" value="ECO:0007669"/>
    <property type="project" value="UniProtKB-KW"/>
</dbReference>
<dbReference type="PANTHER" id="PTHR43221:SF1">
    <property type="entry name" value="PROTEASE HTPX"/>
    <property type="match status" value="1"/>
</dbReference>
<feature type="transmembrane region" description="Helical" evidence="12">
    <location>
        <begin position="196"/>
        <end position="219"/>
    </location>
</feature>
<dbReference type="HAMAP" id="MF_00188">
    <property type="entry name" value="Pept_M48_protease_HtpX"/>
    <property type="match status" value="1"/>
</dbReference>
<keyword evidence="3 12" id="KW-1003">Cell membrane</keyword>
<name>A0A369KNK6_9BACT</name>
<comment type="caution">
    <text evidence="14">The sequence shown here is derived from an EMBL/GenBank/DDBJ whole genome shotgun (WGS) entry which is preliminary data.</text>
</comment>
<keyword evidence="6 12" id="KW-0479">Metal-binding</keyword>
<feature type="domain" description="Peptidase M48" evidence="13">
    <location>
        <begin position="82"/>
        <end position="295"/>
    </location>
</feature>
<feature type="binding site" evidence="12">
    <location>
        <position position="149"/>
    </location>
    <ligand>
        <name>Zn(2+)</name>
        <dbReference type="ChEBI" id="CHEBI:29105"/>
        <note>catalytic</note>
    </ligand>
</feature>
<dbReference type="PANTHER" id="PTHR43221">
    <property type="entry name" value="PROTEASE HTPX"/>
    <property type="match status" value="1"/>
</dbReference>
<dbReference type="Pfam" id="PF01435">
    <property type="entry name" value="Peptidase_M48"/>
    <property type="match status" value="1"/>
</dbReference>
<dbReference type="InterPro" id="IPR001915">
    <property type="entry name" value="Peptidase_M48"/>
</dbReference>
<evidence type="ECO:0000256" key="1">
    <source>
        <dbReference type="ARBA" id="ARBA00004651"/>
    </source>
</evidence>
<evidence type="ECO:0000256" key="10">
    <source>
        <dbReference type="ARBA" id="ARBA00023049"/>
    </source>
</evidence>
<comment type="subcellular location">
    <subcellularLocation>
        <location evidence="1 12">Cell membrane</location>
        <topology evidence="1 12">Multi-pass membrane protein</topology>
    </subcellularLocation>
</comment>
<dbReference type="NCBIfam" id="NF003965">
    <property type="entry name" value="PRK05457.1"/>
    <property type="match status" value="1"/>
</dbReference>
<evidence type="ECO:0000313" key="15">
    <source>
        <dbReference type="Proteomes" id="UP000253934"/>
    </source>
</evidence>
<evidence type="ECO:0000256" key="6">
    <source>
        <dbReference type="ARBA" id="ARBA00022723"/>
    </source>
</evidence>
<evidence type="ECO:0000256" key="12">
    <source>
        <dbReference type="HAMAP-Rule" id="MF_00188"/>
    </source>
</evidence>
<keyword evidence="8 12" id="KW-0862">Zinc</keyword>
<comment type="cofactor">
    <cofactor evidence="12">
        <name>Zn(2+)</name>
        <dbReference type="ChEBI" id="CHEBI:29105"/>
    </cofactor>
    <text evidence="12">Binds 1 zinc ion per subunit.</text>
</comment>
<keyword evidence="5 12" id="KW-0812">Transmembrane</keyword>
<feature type="binding site" evidence="12">
    <location>
        <position position="153"/>
    </location>
    <ligand>
        <name>Zn(2+)</name>
        <dbReference type="ChEBI" id="CHEBI:29105"/>
        <note>catalytic</note>
    </ligand>
</feature>
<dbReference type="GO" id="GO:0005886">
    <property type="term" value="C:plasma membrane"/>
    <property type="evidence" value="ECO:0007669"/>
    <property type="project" value="UniProtKB-SubCell"/>
</dbReference>
<feature type="active site" evidence="12">
    <location>
        <position position="150"/>
    </location>
</feature>
<dbReference type="InterPro" id="IPR050083">
    <property type="entry name" value="HtpX_protease"/>
</dbReference>
<dbReference type="AlphaFoldDB" id="A0A369KNK6"/>
<accession>A0A369KNK6</accession>
<dbReference type="Gene3D" id="3.30.2010.10">
    <property type="entry name" value="Metalloproteases ('zincins'), catalytic domain"/>
    <property type="match status" value="1"/>
</dbReference>
<evidence type="ECO:0000256" key="7">
    <source>
        <dbReference type="ARBA" id="ARBA00022801"/>
    </source>
</evidence>
<keyword evidence="11 12" id="KW-0472">Membrane</keyword>
<dbReference type="GO" id="GO:0008270">
    <property type="term" value="F:zinc ion binding"/>
    <property type="evidence" value="ECO:0007669"/>
    <property type="project" value="UniProtKB-UniRule"/>
</dbReference>
<reference evidence="14" key="1">
    <citation type="submission" date="2018-04" db="EMBL/GenBank/DDBJ databases">
        <title>Draft genome sequence of the Candidatus Spirobacillus cienkowskii, a pathogen of freshwater Daphnia species, reconstructed from hemolymph metagenomic reads.</title>
        <authorList>
            <person name="Bresciani L."/>
            <person name="Lemos L.N."/>
            <person name="Wale N."/>
            <person name="Lin J.Y."/>
            <person name="Fernandes G.R."/>
            <person name="Duffy M.A."/>
            <person name="Rodrigues J.M."/>
        </authorList>
    </citation>
    <scope>NUCLEOTIDE SEQUENCE [LARGE SCALE GENOMIC DNA]</scope>
    <source>
        <strain evidence="14">Binning01</strain>
    </source>
</reference>
<feature type="binding site" evidence="12">
    <location>
        <position position="224"/>
    </location>
    <ligand>
        <name>Zn(2+)</name>
        <dbReference type="ChEBI" id="CHEBI:29105"/>
        <note>catalytic</note>
    </ligand>
</feature>
<evidence type="ECO:0000256" key="4">
    <source>
        <dbReference type="ARBA" id="ARBA00022670"/>
    </source>
</evidence>
<organism evidence="14 15">
    <name type="scientific">Spirobacillus cienkowskii</name>
    <dbReference type="NCBI Taxonomy" id="495820"/>
    <lineage>
        <taxon>Bacteria</taxon>
        <taxon>Pseudomonadati</taxon>
        <taxon>Bdellovibrionota</taxon>
        <taxon>Oligoflexia</taxon>
        <taxon>Silvanigrellales</taxon>
        <taxon>Spirobacillus</taxon>
    </lineage>
</organism>
<evidence type="ECO:0000256" key="3">
    <source>
        <dbReference type="ARBA" id="ARBA00022475"/>
    </source>
</evidence>
<evidence type="ECO:0000313" key="14">
    <source>
        <dbReference type="EMBL" id="RDB36259.1"/>
    </source>
</evidence>
<evidence type="ECO:0000256" key="11">
    <source>
        <dbReference type="ARBA" id="ARBA00023136"/>
    </source>
</evidence>
<keyword evidence="10 12" id="KW-0482">Metalloprotease</keyword>
<evidence type="ECO:0000256" key="8">
    <source>
        <dbReference type="ARBA" id="ARBA00022833"/>
    </source>
</evidence>
<keyword evidence="7 12" id="KW-0378">Hydrolase</keyword>
<feature type="transmembrane region" description="Helical" evidence="12">
    <location>
        <begin position="40"/>
        <end position="61"/>
    </location>
</feature>
<dbReference type="Proteomes" id="UP000253934">
    <property type="component" value="Unassembled WGS sequence"/>
</dbReference>
<keyword evidence="9 12" id="KW-1133">Transmembrane helix</keyword>
<protein>
    <recommendedName>
        <fullName evidence="12">Protease HtpX homolog</fullName>
        <ecNumber evidence="12">3.4.24.-</ecNumber>
    </recommendedName>
</protein>
<evidence type="ECO:0000256" key="2">
    <source>
        <dbReference type="ARBA" id="ARBA00009779"/>
    </source>
</evidence>
<feature type="transmembrane region" description="Helical" evidence="12">
    <location>
        <begin position="7"/>
        <end position="28"/>
    </location>
</feature>
<comment type="similarity">
    <text evidence="2 12">Belongs to the peptidase M48B family.</text>
</comment>